<dbReference type="GO" id="GO:0016616">
    <property type="term" value="F:oxidoreductase activity, acting on the CH-OH group of donors, NAD or NADP as acceptor"/>
    <property type="evidence" value="ECO:0007669"/>
    <property type="project" value="UniProtKB-ARBA"/>
</dbReference>
<dbReference type="EMBL" id="GBXI01010726">
    <property type="protein sequence ID" value="JAD03566.1"/>
    <property type="molecule type" value="Transcribed_RNA"/>
</dbReference>
<sequence>MERWANRVAVVTGASAGIGAAIVQKLAENGMVVVGLARRKEKIESLRDEVKPEARDRIHGIECDITVEQQIIDAFKEVEKTYGPVAVLVNNAGTGRETKLVKEGNTEDILVTLNTNVLGIVYSTREAFRSMKENGGDGHVFLINSVAGHNVPYLPNTNINMYAPTKYAVTAMTEVYRQEFLSLETKIKVTSISPGVTESEGIKKHRHKMPEVSAMLQPEDIADGLIYCLGTPPHVQVHELTIKPVGATIW</sequence>
<accession>A0A0A1WY21</accession>
<protein>
    <submittedName>
        <fullName evidence="4">Dehydrogenase/reductase SDR family member 11</fullName>
    </submittedName>
</protein>
<keyword evidence="2" id="KW-0560">Oxidoreductase</keyword>
<dbReference type="PRINTS" id="PR00081">
    <property type="entry name" value="GDHRDH"/>
</dbReference>
<dbReference type="Pfam" id="PF00106">
    <property type="entry name" value="adh_short"/>
    <property type="match status" value="1"/>
</dbReference>
<name>A0A0A1WY21_ZEUCU</name>
<evidence type="ECO:0000256" key="2">
    <source>
        <dbReference type="ARBA" id="ARBA00023002"/>
    </source>
</evidence>
<gene>
    <name evidence="4" type="primary">Dhrs11_4</name>
    <name evidence="4" type="ORF">g.29880</name>
</gene>
<dbReference type="FunFam" id="3.40.50.720:FF:000047">
    <property type="entry name" value="NADP-dependent L-serine/L-allo-threonine dehydrogenase"/>
    <property type="match status" value="1"/>
</dbReference>
<organism evidence="4">
    <name type="scientific">Zeugodacus cucurbitae</name>
    <name type="common">Melon fruit fly</name>
    <name type="synonym">Bactrocera cucurbitae</name>
    <dbReference type="NCBI Taxonomy" id="28588"/>
    <lineage>
        <taxon>Eukaryota</taxon>
        <taxon>Metazoa</taxon>
        <taxon>Ecdysozoa</taxon>
        <taxon>Arthropoda</taxon>
        <taxon>Hexapoda</taxon>
        <taxon>Insecta</taxon>
        <taxon>Pterygota</taxon>
        <taxon>Neoptera</taxon>
        <taxon>Endopterygota</taxon>
        <taxon>Diptera</taxon>
        <taxon>Brachycera</taxon>
        <taxon>Muscomorpha</taxon>
        <taxon>Tephritoidea</taxon>
        <taxon>Tephritidae</taxon>
        <taxon>Zeugodacus</taxon>
        <taxon>Zeugodacus</taxon>
    </lineage>
</organism>
<dbReference type="SUPFAM" id="SSF51735">
    <property type="entry name" value="NAD(P)-binding Rossmann-fold domains"/>
    <property type="match status" value="1"/>
</dbReference>
<dbReference type="PRINTS" id="PR00080">
    <property type="entry name" value="SDRFAMILY"/>
</dbReference>
<evidence type="ECO:0000313" key="4">
    <source>
        <dbReference type="EMBL" id="JAD03566.1"/>
    </source>
</evidence>
<dbReference type="PANTHER" id="PTHR43115">
    <property type="entry name" value="DEHYDROGENASE/REDUCTASE SDR FAMILY MEMBER 11"/>
    <property type="match status" value="1"/>
</dbReference>
<dbReference type="AlphaFoldDB" id="A0A0A1WY21"/>
<dbReference type="OrthoDB" id="1933717at2759"/>
<proteinExistence type="inferred from homology"/>
<evidence type="ECO:0000256" key="1">
    <source>
        <dbReference type="ARBA" id="ARBA00006484"/>
    </source>
</evidence>
<dbReference type="PANTHER" id="PTHR43115:SF4">
    <property type="entry name" value="DEHYDROGENASE_REDUCTASE SDR FAMILY MEMBER 11"/>
    <property type="match status" value="1"/>
</dbReference>
<evidence type="ECO:0000256" key="3">
    <source>
        <dbReference type="RuleBase" id="RU000363"/>
    </source>
</evidence>
<dbReference type="Gene3D" id="3.40.50.720">
    <property type="entry name" value="NAD(P)-binding Rossmann-like Domain"/>
    <property type="match status" value="1"/>
</dbReference>
<dbReference type="InterPro" id="IPR002347">
    <property type="entry name" value="SDR_fam"/>
</dbReference>
<reference evidence="4" key="1">
    <citation type="submission" date="2014-11" db="EMBL/GenBank/DDBJ databases">
        <authorList>
            <person name="Geib S."/>
        </authorList>
    </citation>
    <scope>NUCLEOTIDE SEQUENCE</scope>
</reference>
<reference evidence="4" key="2">
    <citation type="journal article" date="2015" name="Gigascience">
        <title>Reconstructing a comprehensive transcriptome assembly of a white-pupal translocated strain of the pest fruit fly Bactrocera cucurbitae.</title>
        <authorList>
            <person name="Sim S.B."/>
            <person name="Calla B."/>
            <person name="Hall B."/>
            <person name="DeRego T."/>
            <person name="Geib S.M."/>
        </authorList>
    </citation>
    <scope>NUCLEOTIDE SEQUENCE</scope>
</reference>
<comment type="similarity">
    <text evidence="1 3">Belongs to the short-chain dehydrogenases/reductases (SDR) family.</text>
</comment>
<dbReference type="InterPro" id="IPR036291">
    <property type="entry name" value="NAD(P)-bd_dom_sf"/>
</dbReference>